<dbReference type="GO" id="GO:0010181">
    <property type="term" value="F:FMN binding"/>
    <property type="evidence" value="ECO:0007669"/>
    <property type="project" value="TreeGrafter"/>
</dbReference>
<evidence type="ECO:0000256" key="6">
    <source>
        <dbReference type="ARBA" id="ARBA00023239"/>
    </source>
</evidence>
<dbReference type="PANTHER" id="PTHR21085">
    <property type="entry name" value="CHORISMATE SYNTHASE"/>
    <property type="match status" value="1"/>
</dbReference>
<dbReference type="PANTHER" id="PTHR21085:SF0">
    <property type="entry name" value="CHORISMATE SYNTHASE"/>
    <property type="match status" value="1"/>
</dbReference>
<feature type="non-terminal residue" evidence="7">
    <location>
        <position position="252"/>
    </location>
</feature>
<evidence type="ECO:0000256" key="3">
    <source>
        <dbReference type="ARBA" id="ARBA00013036"/>
    </source>
</evidence>
<organism evidence="7">
    <name type="scientific">marine metagenome</name>
    <dbReference type="NCBI Taxonomy" id="408172"/>
    <lineage>
        <taxon>unclassified sequences</taxon>
        <taxon>metagenomes</taxon>
        <taxon>ecological metagenomes</taxon>
    </lineage>
</organism>
<reference evidence="7" key="1">
    <citation type="submission" date="2018-05" db="EMBL/GenBank/DDBJ databases">
        <authorList>
            <person name="Lanie J.A."/>
            <person name="Ng W.-L."/>
            <person name="Kazmierczak K.M."/>
            <person name="Andrzejewski T.M."/>
            <person name="Davidsen T.M."/>
            <person name="Wayne K.J."/>
            <person name="Tettelin H."/>
            <person name="Glass J.I."/>
            <person name="Rusch D."/>
            <person name="Podicherti R."/>
            <person name="Tsui H.-C.T."/>
            <person name="Winkler M.E."/>
        </authorList>
    </citation>
    <scope>NUCLEOTIDE SEQUENCE</scope>
</reference>
<comment type="pathway">
    <text evidence="1">Metabolic intermediate biosynthesis; chorismate biosynthesis; chorismate from D-erythrose 4-phosphate and phosphoenolpyruvate: step 7/7.</text>
</comment>
<feature type="non-terminal residue" evidence="7">
    <location>
        <position position="1"/>
    </location>
</feature>
<keyword evidence="5" id="KW-0057">Aromatic amino acid biosynthesis</keyword>
<dbReference type="Pfam" id="PF01264">
    <property type="entry name" value="Chorismate_synt"/>
    <property type="match status" value="1"/>
</dbReference>
<dbReference type="InterPro" id="IPR020541">
    <property type="entry name" value="Chorismate_synthase_CS"/>
</dbReference>
<dbReference type="GO" id="GO:0008652">
    <property type="term" value="P:amino acid biosynthetic process"/>
    <property type="evidence" value="ECO:0007669"/>
    <property type="project" value="UniProtKB-KW"/>
</dbReference>
<dbReference type="GO" id="GO:0004107">
    <property type="term" value="F:chorismate synthase activity"/>
    <property type="evidence" value="ECO:0007669"/>
    <property type="project" value="UniProtKB-EC"/>
</dbReference>
<dbReference type="AlphaFoldDB" id="A0A382N8I4"/>
<dbReference type="Gene3D" id="3.60.150.10">
    <property type="entry name" value="Chorismate synthase AroC"/>
    <property type="match status" value="1"/>
</dbReference>
<protein>
    <recommendedName>
        <fullName evidence="3">chorismate synthase</fullName>
        <ecNumber evidence="3">4.2.3.5</ecNumber>
    </recommendedName>
</protein>
<keyword evidence="6" id="KW-0456">Lyase</keyword>
<keyword evidence="4" id="KW-0028">Amino-acid biosynthesis</keyword>
<dbReference type="GO" id="GO:0009423">
    <property type="term" value="P:chorismate biosynthetic process"/>
    <property type="evidence" value="ECO:0007669"/>
    <property type="project" value="UniProtKB-UniPathway"/>
</dbReference>
<dbReference type="InterPro" id="IPR000453">
    <property type="entry name" value="Chorismate_synth"/>
</dbReference>
<dbReference type="CDD" id="cd07304">
    <property type="entry name" value="Chorismate_synthase"/>
    <property type="match status" value="1"/>
</dbReference>
<accession>A0A382N8I4</accession>
<dbReference type="PROSITE" id="PS00787">
    <property type="entry name" value="CHORISMATE_SYNTHASE_1"/>
    <property type="match status" value="1"/>
</dbReference>
<dbReference type="PROSITE" id="PS00788">
    <property type="entry name" value="CHORISMATE_SYNTHASE_2"/>
    <property type="match status" value="1"/>
</dbReference>
<proteinExistence type="inferred from homology"/>
<comment type="similarity">
    <text evidence="2">Belongs to the chorismate synthase family.</text>
</comment>
<dbReference type="EMBL" id="UINC01098193">
    <property type="protein sequence ID" value="SVC56527.1"/>
    <property type="molecule type" value="Genomic_DNA"/>
</dbReference>
<gene>
    <name evidence="7" type="ORF">METZ01_LOCUS309381</name>
</gene>
<name>A0A382N8I4_9ZZZZ</name>
<evidence type="ECO:0000313" key="7">
    <source>
        <dbReference type="EMBL" id="SVC56527.1"/>
    </source>
</evidence>
<dbReference type="NCBIfam" id="TIGR00033">
    <property type="entry name" value="aroC"/>
    <property type="match status" value="1"/>
</dbReference>
<evidence type="ECO:0000256" key="4">
    <source>
        <dbReference type="ARBA" id="ARBA00022605"/>
    </source>
</evidence>
<dbReference type="UniPathway" id="UPA00053">
    <property type="reaction ID" value="UER00090"/>
</dbReference>
<evidence type="ECO:0000256" key="1">
    <source>
        <dbReference type="ARBA" id="ARBA00005044"/>
    </source>
</evidence>
<dbReference type="GO" id="GO:0009073">
    <property type="term" value="P:aromatic amino acid family biosynthetic process"/>
    <property type="evidence" value="ECO:0007669"/>
    <property type="project" value="UniProtKB-KW"/>
</dbReference>
<dbReference type="SUPFAM" id="SSF103263">
    <property type="entry name" value="Chorismate synthase, AroC"/>
    <property type="match status" value="1"/>
</dbReference>
<dbReference type="GO" id="GO:0005829">
    <property type="term" value="C:cytosol"/>
    <property type="evidence" value="ECO:0007669"/>
    <property type="project" value="TreeGrafter"/>
</dbReference>
<sequence length="252" mass="27310">MIRLLTAGESHGPAVTAILEGIPAGLRLAPDDINHQLARRQKGFGSGGRMKIEKDQVQILGGVMSGSTVGSPISLQIHNLDHVKWKDKAVPALTTPRPGHADLTGAIKYGYSDLRYSLERASARETTARVAAAAICRKLLGEFGIKIGSYVTEIGSIQAQVEDIPIEQRISLSEESDVRCPDHKVSEKMRQHIRQIMQDKDTLGGVFEVVALNVPPGLGSYVHWDRKIEAILAKAMLSIHAIKGVEIGPAFD</sequence>
<dbReference type="EC" id="4.2.3.5" evidence="3"/>
<dbReference type="InterPro" id="IPR035904">
    <property type="entry name" value="Chorismate_synth_AroC_sf"/>
</dbReference>
<evidence type="ECO:0000256" key="5">
    <source>
        <dbReference type="ARBA" id="ARBA00023141"/>
    </source>
</evidence>
<evidence type="ECO:0000256" key="2">
    <source>
        <dbReference type="ARBA" id="ARBA00008014"/>
    </source>
</evidence>